<dbReference type="OrthoDB" id="5625885at2"/>
<keyword evidence="3" id="KW-1185">Reference proteome</keyword>
<protein>
    <submittedName>
        <fullName evidence="2">DUF2970 domain-containing protein</fullName>
    </submittedName>
</protein>
<dbReference type="Proteomes" id="UP000307790">
    <property type="component" value="Unassembled WGS sequence"/>
</dbReference>
<reference evidence="2 3" key="1">
    <citation type="submission" date="2019-05" db="EMBL/GenBank/DDBJ databases">
        <title>Genome sequences of Thalassotalea litorea 1K03283.</title>
        <authorList>
            <person name="Zhang D."/>
        </authorList>
    </citation>
    <scope>NUCLEOTIDE SEQUENCE [LARGE SCALE GENOMIC DNA]</scope>
    <source>
        <strain evidence="2 3">MCCC 1K03283</strain>
    </source>
</reference>
<gene>
    <name evidence="2" type="ORF">FE810_15860</name>
</gene>
<dbReference type="Pfam" id="PF11174">
    <property type="entry name" value="DUF2970"/>
    <property type="match status" value="1"/>
</dbReference>
<feature type="transmembrane region" description="Helical" evidence="1">
    <location>
        <begin position="40"/>
        <end position="67"/>
    </location>
</feature>
<evidence type="ECO:0000313" key="2">
    <source>
        <dbReference type="EMBL" id="TLU61059.1"/>
    </source>
</evidence>
<evidence type="ECO:0000256" key="1">
    <source>
        <dbReference type="SAM" id="Phobius"/>
    </source>
</evidence>
<dbReference type="EMBL" id="VCBC01000020">
    <property type="protein sequence ID" value="TLU61059.1"/>
    <property type="molecule type" value="Genomic_DNA"/>
</dbReference>
<sequence length="69" mass="7457">MSKPAIKQKSGLIRTIVSVLAAFIGVQSDKNRVEDFENGSAIQFIVIGLIAVVVFVLTLVWIVSLVLNS</sequence>
<dbReference type="AlphaFoldDB" id="A0A5R9IM18"/>
<feature type="transmembrane region" description="Helical" evidence="1">
    <location>
        <begin position="12"/>
        <end position="28"/>
    </location>
</feature>
<keyword evidence="1" id="KW-1133">Transmembrane helix</keyword>
<comment type="caution">
    <text evidence="2">The sequence shown here is derived from an EMBL/GenBank/DDBJ whole genome shotgun (WGS) entry which is preliminary data.</text>
</comment>
<dbReference type="InterPro" id="IPR021344">
    <property type="entry name" value="DUF2970"/>
</dbReference>
<dbReference type="RefSeq" id="WP_138321449.1">
    <property type="nucleotide sequence ID" value="NZ_VCBC01000020.1"/>
</dbReference>
<name>A0A5R9IM18_9GAMM</name>
<accession>A0A5R9IM18</accession>
<keyword evidence="1" id="KW-0812">Transmembrane</keyword>
<evidence type="ECO:0000313" key="3">
    <source>
        <dbReference type="Proteomes" id="UP000307790"/>
    </source>
</evidence>
<proteinExistence type="predicted"/>
<keyword evidence="1" id="KW-0472">Membrane</keyword>
<organism evidence="2 3">
    <name type="scientific">Thalassotalea litorea</name>
    <dbReference type="NCBI Taxonomy" id="2020715"/>
    <lineage>
        <taxon>Bacteria</taxon>
        <taxon>Pseudomonadati</taxon>
        <taxon>Pseudomonadota</taxon>
        <taxon>Gammaproteobacteria</taxon>
        <taxon>Alteromonadales</taxon>
        <taxon>Colwelliaceae</taxon>
        <taxon>Thalassotalea</taxon>
    </lineage>
</organism>